<evidence type="ECO:0000313" key="3">
    <source>
        <dbReference type="Proteomes" id="UP000007013"/>
    </source>
</evidence>
<dbReference type="Proteomes" id="UP000007013">
    <property type="component" value="Chromosome"/>
</dbReference>
<sequence length="120" mass="13054">MNPTSRAILQTVVTTDTSLTLGERDFVQRLIAGETLAPASAPSATDERLLVTQKRAAELLSVNRVTIWRMTRDCVLHPVEILPGMWRYPFNEIVRLTQRGAAAAASPPRECPGAKIASAA</sequence>
<feature type="region of interest" description="Disordered" evidence="1">
    <location>
        <begin position="101"/>
        <end position="120"/>
    </location>
</feature>
<dbReference type="KEGG" id="ote:Oter_4379"/>
<keyword evidence="3" id="KW-1185">Reference proteome</keyword>
<name>B1ZRK0_OPITP</name>
<evidence type="ECO:0000256" key="1">
    <source>
        <dbReference type="SAM" id="MobiDB-lite"/>
    </source>
</evidence>
<reference evidence="2 3" key="1">
    <citation type="journal article" date="2011" name="J. Bacteriol.">
        <title>Genome sequence of the verrucomicrobium Opitutus terrae PB90-1, an abundant inhabitant of rice paddy soil ecosystems.</title>
        <authorList>
            <person name="van Passel M.W."/>
            <person name="Kant R."/>
            <person name="Palva A."/>
            <person name="Copeland A."/>
            <person name="Lucas S."/>
            <person name="Lapidus A."/>
            <person name="Glavina del Rio T."/>
            <person name="Pitluck S."/>
            <person name="Goltsman E."/>
            <person name="Clum A."/>
            <person name="Sun H."/>
            <person name="Schmutz J."/>
            <person name="Larimer F.W."/>
            <person name="Land M.L."/>
            <person name="Hauser L."/>
            <person name="Kyrpides N."/>
            <person name="Mikhailova N."/>
            <person name="Richardson P.P."/>
            <person name="Janssen P.H."/>
            <person name="de Vos W.M."/>
            <person name="Smidt H."/>
        </authorList>
    </citation>
    <scope>NUCLEOTIDE SEQUENCE [LARGE SCALE GENOMIC DNA]</scope>
    <source>
        <strain evidence="3">DSM 11246 / JCM 15787 / PB90-1</strain>
    </source>
</reference>
<protein>
    <recommendedName>
        <fullName evidence="4">Helix-turn-helix domain-containing protein</fullName>
    </recommendedName>
</protein>
<dbReference type="EMBL" id="CP001032">
    <property type="protein sequence ID" value="ACB77650.1"/>
    <property type="molecule type" value="Genomic_DNA"/>
</dbReference>
<dbReference type="RefSeq" id="WP_012377170.1">
    <property type="nucleotide sequence ID" value="NC_010571.1"/>
</dbReference>
<organism evidence="2 3">
    <name type="scientific">Opitutus terrae (strain DSM 11246 / JCM 15787 / PB90-1)</name>
    <dbReference type="NCBI Taxonomy" id="452637"/>
    <lineage>
        <taxon>Bacteria</taxon>
        <taxon>Pseudomonadati</taxon>
        <taxon>Verrucomicrobiota</taxon>
        <taxon>Opitutia</taxon>
        <taxon>Opitutales</taxon>
        <taxon>Opitutaceae</taxon>
        <taxon>Opitutus</taxon>
    </lineage>
</organism>
<dbReference type="AlphaFoldDB" id="B1ZRK0"/>
<dbReference type="HOGENOM" id="CLU_2094375_0_0_0"/>
<proteinExistence type="predicted"/>
<evidence type="ECO:0008006" key="4">
    <source>
        <dbReference type="Google" id="ProtNLM"/>
    </source>
</evidence>
<accession>B1ZRK0</accession>
<dbReference type="eggNOG" id="ENOG5030UD3">
    <property type="taxonomic scope" value="Bacteria"/>
</dbReference>
<evidence type="ECO:0000313" key="2">
    <source>
        <dbReference type="EMBL" id="ACB77650.1"/>
    </source>
</evidence>
<gene>
    <name evidence="2" type="ordered locus">Oter_4379</name>
</gene>